<dbReference type="EMBL" id="VFQC01000001">
    <property type="protein sequence ID" value="TQN32517.1"/>
    <property type="molecule type" value="Genomic_DNA"/>
</dbReference>
<dbReference type="InterPro" id="IPR029063">
    <property type="entry name" value="SAM-dependent_MTases_sf"/>
</dbReference>
<dbReference type="GO" id="GO:0032259">
    <property type="term" value="P:methylation"/>
    <property type="evidence" value="ECO:0007669"/>
    <property type="project" value="UniProtKB-KW"/>
</dbReference>
<reference evidence="1 2" key="1">
    <citation type="submission" date="2019-06" db="EMBL/GenBank/DDBJ databases">
        <title>Sequencing the genomes of 1000 actinobacteria strains.</title>
        <authorList>
            <person name="Klenk H.-P."/>
        </authorList>
    </citation>
    <scope>NUCLEOTIDE SEQUENCE [LARGE SCALE GENOMIC DNA]</scope>
    <source>
        <strain evidence="1 2">DSM 45015</strain>
    </source>
</reference>
<dbReference type="PIRSF" id="PIRSF017393">
    <property type="entry name" value="MTase_SAV2177"/>
    <property type="match status" value="1"/>
</dbReference>
<dbReference type="OrthoDB" id="3216820at2"/>
<dbReference type="AlphaFoldDB" id="A0A543NL48"/>
<dbReference type="RefSeq" id="WP_141923995.1">
    <property type="nucleotide sequence ID" value="NZ_VFQC01000001.1"/>
</dbReference>
<keyword evidence="1" id="KW-0808">Transferase</keyword>
<sequence>MNETSSVPTSADIPTDVPLASRAYGYLLGGKDTHAVDREFIHSVLQTFPECLDIARQNRMFLYRAVRYLAEEAGIRQFLDLGSGYPTERNVHHVAQEFRPDSRVVYVDSDPVVLLHGRAFLADNPNTTVVTADMTDPDQILSDPDVTRLIDFSEPVALLMFSIPHCIPGDDDAYRAIRGPLERVVPGSHLAISHVVADDQESADEMTAVITDLGMPWQTRTPARFAPWLADLEPVDPGLVDVNTWRPDPDQPQLSEVASEIAPYLGASRLNQRVYECGGVFAKS</sequence>
<keyword evidence="1" id="KW-0489">Methyltransferase</keyword>
<gene>
    <name evidence="1" type="ORF">FHX37_2480</name>
</gene>
<dbReference type="GO" id="GO:0008168">
    <property type="term" value="F:methyltransferase activity"/>
    <property type="evidence" value="ECO:0007669"/>
    <property type="project" value="UniProtKB-KW"/>
</dbReference>
<evidence type="ECO:0000313" key="1">
    <source>
        <dbReference type="EMBL" id="TQN32517.1"/>
    </source>
</evidence>
<evidence type="ECO:0000313" key="2">
    <source>
        <dbReference type="Proteomes" id="UP000317422"/>
    </source>
</evidence>
<proteinExistence type="predicted"/>
<dbReference type="Proteomes" id="UP000317422">
    <property type="component" value="Unassembled WGS sequence"/>
</dbReference>
<accession>A0A543NL48</accession>
<protein>
    <submittedName>
        <fullName evidence="1">S-adenosyl methyltransferase</fullName>
    </submittedName>
</protein>
<organism evidence="1 2">
    <name type="scientific">Haloactinospora alba</name>
    <dbReference type="NCBI Taxonomy" id="405555"/>
    <lineage>
        <taxon>Bacteria</taxon>
        <taxon>Bacillati</taxon>
        <taxon>Actinomycetota</taxon>
        <taxon>Actinomycetes</taxon>
        <taxon>Streptosporangiales</taxon>
        <taxon>Nocardiopsidaceae</taxon>
        <taxon>Haloactinospora</taxon>
    </lineage>
</organism>
<comment type="caution">
    <text evidence="1">The sequence shown here is derived from an EMBL/GenBank/DDBJ whole genome shotgun (WGS) entry which is preliminary data.</text>
</comment>
<dbReference type="Gene3D" id="3.40.50.150">
    <property type="entry name" value="Vaccinia Virus protein VP39"/>
    <property type="match status" value="1"/>
</dbReference>
<name>A0A543NL48_9ACTN</name>
<dbReference type="Pfam" id="PF04672">
    <property type="entry name" value="Methyltransf_19"/>
    <property type="match status" value="1"/>
</dbReference>
<dbReference type="SUPFAM" id="SSF53335">
    <property type="entry name" value="S-adenosyl-L-methionine-dependent methyltransferases"/>
    <property type="match status" value="1"/>
</dbReference>
<dbReference type="InterPro" id="IPR006764">
    <property type="entry name" value="SAM_dep_MeTrfase_SAV2177_type"/>
</dbReference>
<keyword evidence="2" id="KW-1185">Reference proteome</keyword>